<accession>A0A3B1A1E1</accession>
<organism evidence="1">
    <name type="scientific">hydrothermal vent metagenome</name>
    <dbReference type="NCBI Taxonomy" id="652676"/>
    <lineage>
        <taxon>unclassified sequences</taxon>
        <taxon>metagenomes</taxon>
        <taxon>ecological metagenomes</taxon>
    </lineage>
</organism>
<proteinExistence type="predicted"/>
<reference evidence="1" key="1">
    <citation type="submission" date="2018-06" db="EMBL/GenBank/DDBJ databases">
        <authorList>
            <person name="Zhirakovskaya E."/>
        </authorList>
    </citation>
    <scope>NUCLEOTIDE SEQUENCE</scope>
</reference>
<sequence length="120" mass="13225">MKKLIMLLVLGFCSGHVFAGGIMSKQSLLETIESAFEESLCSKTYTTCMNTTKAACFTEMKTILNKECSEDIPDELEDIDEVRAYVGSTGACTTKKYLKNHNNAIKKNGKTPACQSILKK</sequence>
<gene>
    <name evidence="1" type="ORF">MNBD_GAMMA23-1078</name>
</gene>
<name>A0A3B1A1E1_9ZZZZ</name>
<dbReference type="EMBL" id="UOFT01000035">
    <property type="protein sequence ID" value="VAW93943.1"/>
    <property type="molecule type" value="Genomic_DNA"/>
</dbReference>
<dbReference type="AlphaFoldDB" id="A0A3B1A1E1"/>
<protein>
    <submittedName>
        <fullName evidence="1">Uncharacterized protein</fullName>
    </submittedName>
</protein>
<evidence type="ECO:0000313" key="1">
    <source>
        <dbReference type="EMBL" id="VAW93943.1"/>
    </source>
</evidence>